<dbReference type="GO" id="GO:0061343">
    <property type="term" value="P:cell adhesion involved in heart morphogenesis"/>
    <property type="evidence" value="ECO:0007669"/>
    <property type="project" value="TreeGrafter"/>
</dbReference>
<name>A0A3M7QEZ3_BRAPC</name>
<comment type="caution">
    <text evidence="2">The sequence shown here is derived from an EMBL/GenBank/DDBJ whole genome shotgun (WGS) entry which is preliminary data.</text>
</comment>
<evidence type="ECO:0000313" key="3">
    <source>
        <dbReference type="Proteomes" id="UP000276133"/>
    </source>
</evidence>
<proteinExistence type="predicted"/>
<dbReference type="AlphaFoldDB" id="A0A3M7QEZ3"/>
<dbReference type="GO" id="GO:0003964">
    <property type="term" value="F:RNA-directed DNA polymerase activity"/>
    <property type="evidence" value="ECO:0007669"/>
    <property type="project" value="UniProtKB-KW"/>
</dbReference>
<dbReference type="GO" id="GO:0031012">
    <property type="term" value="C:extracellular matrix"/>
    <property type="evidence" value="ECO:0007669"/>
    <property type="project" value="TreeGrafter"/>
</dbReference>
<accession>A0A3M7QEZ3</accession>
<feature type="coiled-coil region" evidence="1">
    <location>
        <begin position="37"/>
        <end position="64"/>
    </location>
</feature>
<protein>
    <submittedName>
        <fullName evidence="2">RNA-directed DNA polymerase from mobile element jockey-like</fullName>
    </submittedName>
</protein>
<dbReference type="PANTHER" id="PTHR33395:SF22">
    <property type="entry name" value="REVERSE TRANSCRIPTASE DOMAIN-CONTAINING PROTEIN"/>
    <property type="match status" value="1"/>
</dbReference>
<evidence type="ECO:0000256" key="1">
    <source>
        <dbReference type="SAM" id="Coils"/>
    </source>
</evidence>
<dbReference type="Proteomes" id="UP000276133">
    <property type="component" value="Unassembled WGS sequence"/>
</dbReference>
<keyword evidence="3" id="KW-1185">Reference proteome</keyword>
<dbReference type="GO" id="GO:0007508">
    <property type="term" value="P:larval heart development"/>
    <property type="evidence" value="ECO:0007669"/>
    <property type="project" value="TreeGrafter"/>
</dbReference>
<gene>
    <name evidence="2" type="ORF">BpHYR1_028357</name>
</gene>
<reference evidence="2 3" key="1">
    <citation type="journal article" date="2018" name="Sci. Rep.">
        <title>Genomic signatures of local adaptation to the degree of environmental predictability in rotifers.</title>
        <authorList>
            <person name="Franch-Gras L."/>
            <person name="Hahn C."/>
            <person name="Garcia-Roger E.M."/>
            <person name="Carmona M.J."/>
            <person name="Serra M."/>
            <person name="Gomez A."/>
        </authorList>
    </citation>
    <scope>NUCLEOTIDE SEQUENCE [LARGE SCALE GENOMIC DNA]</scope>
    <source>
        <strain evidence="2">HYR1</strain>
    </source>
</reference>
<keyword evidence="2" id="KW-0808">Transferase</keyword>
<evidence type="ECO:0000313" key="2">
    <source>
        <dbReference type="EMBL" id="RNA09849.1"/>
    </source>
</evidence>
<keyword evidence="1" id="KW-0175">Coiled coil</keyword>
<organism evidence="2 3">
    <name type="scientific">Brachionus plicatilis</name>
    <name type="common">Marine rotifer</name>
    <name type="synonym">Brachionus muelleri</name>
    <dbReference type="NCBI Taxonomy" id="10195"/>
    <lineage>
        <taxon>Eukaryota</taxon>
        <taxon>Metazoa</taxon>
        <taxon>Spiralia</taxon>
        <taxon>Gnathifera</taxon>
        <taxon>Rotifera</taxon>
        <taxon>Eurotatoria</taxon>
        <taxon>Monogononta</taxon>
        <taxon>Pseudotrocha</taxon>
        <taxon>Ploima</taxon>
        <taxon>Brachionidae</taxon>
        <taxon>Brachionus</taxon>
    </lineage>
</organism>
<keyword evidence="2" id="KW-0548">Nucleotidyltransferase</keyword>
<keyword evidence="2" id="KW-0695">RNA-directed DNA polymerase</keyword>
<feature type="non-terminal residue" evidence="2">
    <location>
        <position position="509"/>
    </location>
</feature>
<dbReference type="PANTHER" id="PTHR33395">
    <property type="entry name" value="TRANSCRIPTASE, PUTATIVE-RELATED-RELATED"/>
    <property type="match status" value="1"/>
</dbReference>
<dbReference type="EMBL" id="REGN01006363">
    <property type="protein sequence ID" value="RNA09849.1"/>
    <property type="molecule type" value="Genomic_DNA"/>
</dbReference>
<sequence>MEIGFLEGDKLPKLGSGNNSQTSRDLIAWSLNISNLVKELVNEIKSLKESNMAKDEKIAALERSLNQNGKNNGAMTYADLFKSSNKETEAVIISKIKESNQKSKIDKNISISGIIECNHDSKEYRDNHARNEVEKIFTKIGVSKEKMVKVYRLPKRSNHVDLSTSPNTLTPTRTSKVIVEMTDSDSQKSTLIAAKVLKEYDDYRNIYINQDKTLNERLIESKLRSERNKRNADLNSVSGRHRFQDDREKKWYWGIRNDTLSDNYLYQLTLLPTFGANTLDLVLCDDSTRIFQVNIGPHLSCSSKNILHNTLNFDYHLNTHLPAPEYEAKRIYSKGNYMDMITEINLTDWYTLFENLTTEEAYEAFLQKYNKLVEKHIPVIHVSKSFRFKKAFPKWSNPQIKKITKEKFKLFSKLRAASKSAAIILRSAYNKKCYEIKKLVAETVLSYEKKIARQCKSNPKLLYSYINEQKKCKDKIRYLVDRKGKQLINEEDIANCLNEAFYNSFNTVT</sequence>